<reference evidence="8 9" key="1">
    <citation type="journal article" date="2012" name="Environ. Microbiol.">
        <title>The genome of the ammonia-oxidizing Candidatus Nitrososphaera gargensis: insights into metabolic versatility and environmental adaptations.</title>
        <authorList>
            <person name="Spang A."/>
            <person name="Poehlein A."/>
            <person name="Offre P."/>
            <person name="Zumbragel S."/>
            <person name="Haider S."/>
            <person name="Rychlik N."/>
            <person name="Nowka B."/>
            <person name="Schmeisser C."/>
            <person name="Lebedeva E.V."/>
            <person name="Rattei T."/>
            <person name="Bohm C."/>
            <person name="Schmid M."/>
            <person name="Galushko A."/>
            <person name="Hatzenpichler R."/>
            <person name="Weinmaier T."/>
            <person name="Daniel R."/>
            <person name="Schleper C."/>
            <person name="Spieck E."/>
            <person name="Streit W."/>
            <person name="Wagner M."/>
        </authorList>
    </citation>
    <scope>NUCLEOTIDE SEQUENCE [LARGE SCALE GENOMIC DNA]</scope>
    <source>
        <strain evidence="9">Ga9.2</strain>
    </source>
</reference>
<dbReference type="GeneID" id="13796596"/>
<evidence type="ECO:0000313" key="9">
    <source>
        <dbReference type="Proteomes" id="UP000008037"/>
    </source>
</evidence>
<gene>
    <name evidence="8" type="ordered locus">Ngar_c04210</name>
</gene>
<dbReference type="InterPro" id="IPR051790">
    <property type="entry name" value="Cytochrome_c-biogenesis_DsbD"/>
</dbReference>
<dbReference type="BioCyc" id="CNIT1237085:G1324-420-MONOMER"/>
<evidence type="ECO:0000256" key="6">
    <source>
        <dbReference type="SAM" id="Phobius"/>
    </source>
</evidence>
<dbReference type="GO" id="GO:0016020">
    <property type="term" value="C:membrane"/>
    <property type="evidence" value="ECO:0007669"/>
    <property type="project" value="UniProtKB-SubCell"/>
</dbReference>
<dbReference type="HOGENOM" id="CLU_838376_0_0_2"/>
<dbReference type="PANTHER" id="PTHR31272:SF9">
    <property type="entry name" value="BLL1027 PROTEIN"/>
    <property type="match status" value="1"/>
</dbReference>
<dbReference type="PATRIC" id="fig|1237085.11.peg.402"/>
<feature type="transmembrane region" description="Helical" evidence="6">
    <location>
        <begin position="302"/>
        <end position="323"/>
    </location>
</feature>
<accession>K0IEZ3</accession>
<feature type="transmembrane region" description="Helical" evidence="6">
    <location>
        <begin position="207"/>
        <end position="228"/>
    </location>
</feature>
<dbReference type="KEGG" id="nga:Ngar_c04210"/>
<evidence type="ECO:0000256" key="5">
    <source>
        <dbReference type="ARBA" id="ARBA00023136"/>
    </source>
</evidence>
<feature type="transmembrane region" description="Helical" evidence="6">
    <location>
        <begin position="16"/>
        <end position="40"/>
    </location>
</feature>
<dbReference type="Proteomes" id="UP000008037">
    <property type="component" value="Chromosome"/>
</dbReference>
<evidence type="ECO:0000259" key="7">
    <source>
        <dbReference type="Pfam" id="PF02683"/>
    </source>
</evidence>
<evidence type="ECO:0000256" key="3">
    <source>
        <dbReference type="ARBA" id="ARBA00022692"/>
    </source>
</evidence>
<keyword evidence="9" id="KW-1185">Reference proteome</keyword>
<dbReference type="AlphaFoldDB" id="K0IEZ3"/>
<evidence type="ECO:0000256" key="2">
    <source>
        <dbReference type="ARBA" id="ARBA00006143"/>
    </source>
</evidence>
<dbReference type="InParanoid" id="K0IEZ3"/>
<evidence type="ECO:0000256" key="4">
    <source>
        <dbReference type="ARBA" id="ARBA00022989"/>
    </source>
</evidence>
<proteinExistence type="inferred from homology"/>
<keyword evidence="4 6" id="KW-1133">Transmembrane helix</keyword>
<dbReference type="GO" id="GO:0017004">
    <property type="term" value="P:cytochrome complex assembly"/>
    <property type="evidence" value="ECO:0007669"/>
    <property type="project" value="InterPro"/>
</dbReference>
<dbReference type="InterPro" id="IPR003834">
    <property type="entry name" value="Cyt_c_assmbl_TM_dom"/>
</dbReference>
<organism evidence="8 9">
    <name type="scientific">Nitrososphaera gargensis (strain Ga9.2)</name>
    <dbReference type="NCBI Taxonomy" id="1237085"/>
    <lineage>
        <taxon>Archaea</taxon>
        <taxon>Nitrososphaerota</taxon>
        <taxon>Nitrososphaeria</taxon>
        <taxon>Nitrososphaerales</taxon>
        <taxon>Nitrososphaeraceae</taxon>
        <taxon>Nitrososphaera</taxon>
    </lineage>
</organism>
<protein>
    <submittedName>
        <fullName evidence="8">Disulfide bond oxidoreductase D family protein</fullName>
    </submittedName>
</protein>
<dbReference type="PANTHER" id="PTHR31272">
    <property type="entry name" value="CYTOCHROME C-TYPE BIOGENESIS PROTEIN HI_1454-RELATED"/>
    <property type="match status" value="1"/>
</dbReference>
<sequence length="344" mass="37100">MQQKNLTPEQAKVRTAIIIVLFVLFSAIVLSLFSIFLGGFSPSLALSYAAGISMIFLPCTLPLVFIIVPLAMGKEPKKGMAMAGLFGLGLTITIGIYGIAIGAAGQYIGMNNVIRIAFLVAGAAALVFAWSELRVIKFSMPDIGVRIPEGIQKRGDYIKSFFMGLLLGNAGVGCPNPAFYVLIAYIASLGSLSAGAALGLIHGLGRATPLIFIALLAILGVNPTQAIVKRKVSINRWMGWGLLLVGGIIFNYGVFGMAWWESSIIHFGWNELVRAILGENVAEQESLEELVAEAAPPTDNPWLLYGPWVLLGAIVAATQFVVYKRRTWGESMETHKDQQKEARQ</sequence>
<feature type="transmembrane region" description="Helical" evidence="6">
    <location>
        <begin position="46"/>
        <end position="71"/>
    </location>
</feature>
<feature type="transmembrane region" description="Helical" evidence="6">
    <location>
        <begin position="113"/>
        <end position="130"/>
    </location>
</feature>
<dbReference type="EMBL" id="CP002408">
    <property type="protein sequence ID" value="AFU57368.1"/>
    <property type="molecule type" value="Genomic_DNA"/>
</dbReference>
<dbReference type="OrthoDB" id="2809at2157"/>
<feature type="transmembrane region" description="Helical" evidence="6">
    <location>
        <begin position="240"/>
        <end position="260"/>
    </location>
</feature>
<keyword evidence="5 6" id="KW-0472">Membrane</keyword>
<comment type="subcellular location">
    <subcellularLocation>
        <location evidence="1">Membrane</location>
        <topology evidence="1">Multi-pass membrane protein</topology>
    </subcellularLocation>
</comment>
<dbReference type="Pfam" id="PF02683">
    <property type="entry name" value="DsbD_TM"/>
    <property type="match status" value="1"/>
</dbReference>
<dbReference type="STRING" id="1237085.Ngar_c04210"/>
<feature type="transmembrane region" description="Helical" evidence="6">
    <location>
        <begin position="83"/>
        <end position="107"/>
    </location>
</feature>
<keyword evidence="3 6" id="KW-0812">Transmembrane</keyword>
<evidence type="ECO:0000313" key="8">
    <source>
        <dbReference type="EMBL" id="AFU57368.1"/>
    </source>
</evidence>
<comment type="similarity">
    <text evidence="2">Belongs to the DsbD family.</text>
</comment>
<name>K0IEZ3_NITGG</name>
<dbReference type="RefSeq" id="WP_015017914.1">
    <property type="nucleotide sequence ID" value="NC_018719.1"/>
</dbReference>
<feature type="domain" description="Cytochrome C biogenesis protein transmembrane" evidence="7">
    <location>
        <begin position="46"/>
        <end position="215"/>
    </location>
</feature>
<evidence type="ECO:0000256" key="1">
    <source>
        <dbReference type="ARBA" id="ARBA00004141"/>
    </source>
</evidence>